<dbReference type="GO" id="GO:0006629">
    <property type="term" value="P:lipid metabolic process"/>
    <property type="evidence" value="ECO:0007669"/>
    <property type="project" value="UniProtKB-KW"/>
</dbReference>
<dbReference type="PANTHER" id="PTHR19353">
    <property type="entry name" value="FATTY ACID DESATURASE 2"/>
    <property type="match status" value="1"/>
</dbReference>
<dbReference type="InterPro" id="IPR036400">
    <property type="entry name" value="Cyt_B5-like_heme/steroid_sf"/>
</dbReference>
<keyword evidence="7 12" id="KW-1133">Transmembrane helix</keyword>
<dbReference type="Gene3D" id="3.10.120.10">
    <property type="entry name" value="Cytochrome b5-like heme/steroid binding domain"/>
    <property type="match status" value="1"/>
</dbReference>
<evidence type="ECO:0000256" key="2">
    <source>
        <dbReference type="ARBA" id="ARBA00005189"/>
    </source>
</evidence>
<dbReference type="GO" id="GO:0016020">
    <property type="term" value="C:membrane"/>
    <property type="evidence" value="ECO:0007669"/>
    <property type="project" value="UniProtKB-SubCell"/>
</dbReference>
<dbReference type="SMART" id="SM01117">
    <property type="entry name" value="Cyt-b5"/>
    <property type="match status" value="1"/>
</dbReference>
<gene>
    <name evidence="14" type="ORF">PCOS0759_LOCUS6340</name>
</gene>
<evidence type="ECO:0000256" key="4">
    <source>
        <dbReference type="ARBA" id="ARBA00022617"/>
    </source>
</evidence>
<dbReference type="PIRSF" id="PIRSF015921">
    <property type="entry name" value="FA_sphinglp_des"/>
    <property type="match status" value="1"/>
</dbReference>
<keyword evidence="5 12" id="KW-0812">Transmembrane</keyword>
<feature type="domain" description="Cytochrome b5 heme-binding" evidence="13">
    <location>
        <begin position="31"/>
        <end position="106"/>
    </location>
</feature>
<dbReference type="PROSITE" id="PS50255">
    <property type="entry name" value="CYTOCHROME_B5_2"/>
    <property type="match status" value="1"/>
</dbReference>
<keyword evidence="11 12" id="KW-0472">Membrane</keyword>
<dbReference type="Pfam" id="PF00487">
    <property type="entry name" value="FA_desaturase"/>
    <property type="match status" value="1"/>
</dbReference>
<dbReference type="GO" id="GO:0016717">
    <property type="term" value="F:oxidoreductase activity, acting on paired donors, with oxidation of a pair of donors resulting in the reduction of molecular oxygen to two molecules of water"/>
    <property type="evidence" value="ECO:0007669"/>
    <property type="project" value="TreeGrafter"/>
</dbReference>
<evidence type="ECO:0000256" key="12">
    <source>
        <dbReference type="SAM" id="Phobius"/>
    </source>
</evidence>
<dbReference type="InterPro" id="IPR001199">
    <property type="entry name" value="Cyt_B5-like_heme/steroid-bd"/>
</dbReference>
<keyword evidence="10" id="KW-0443">Lipid metabolism</keyword>
<proteinExistence type="inferred from homology"/>
<feature type="transmembrane region" description="Helical" evidence="12">
    <location>
        <begin position="189"/>
        <end position="212"/>
    </location>
</feature>
<reference evidence="14" key="1">
    <citation type="submission" date="2021-01" db="EMBL/GenBank/DDBJ databases">
        <authorList>
            <person name="Corre E."/>
            <person name="Pelletier E."/>
            <person name="Niang G."/>
            <person name="Scheremetjew M."/>
            <person name="Finn R."/>
            <person name="Kale V."/>
            <person name="Holt S."/>
            <person name="Cochrane G."/>
            <person name="Meng A."/>
            <person name="Brown T."/>
            <person name="Cohen L."/>
        </authorList>
    </citation>
    <scope>NUCLEOTIDE SEQUENCE</scope>
    <source>
        <strain evidence="14">WS</strain>
    </source>
</reference>
<dbReference type="PANTHER" id="PTHR19353:SF30">
    <property type="entry name" value="DELTA 8-(E)-SPHINGOLIPID DESATURASE"/>
    <property type="match status" value="1"/>
</dbReference>
<dbReference type="InterPro" id="IPR012171">
    <property type="entry name" value="Fatty_acid_desaturase"/>
</dbReference>
<dbReference type="GO" id="GO:0046872">
    <property type="term" value="F:metal ion binding"/>
    <property type="evidence" value="ECO:0007669"/>
    <property type="project" value="UniProtKB-KW"/>
</dbReference>
<dbReference type="EMBL" id="HBGD01007611">
    <property type="protein sequence ID" value="CAD9083098.1"/>
    <property type="molecule type" value="Transcribed_RNA"/>
</dbReference>
<evidence type="ECO:0000256" key="7">
    <source>
        <dbReference type="ARBA" id="ARBA00022989"/>
    </source>
</evidence>
<evidence type="ECO:0000256" key="8">
    <source>
        <dbReference type="ARBA" id="ARBA00023002"/>
    </source>
</evidence>
<sequence>MPKITNTFSPSHHTRPTQSLLTPSIKNLSSLPSLTRQEVSKHDSKCDAYVIVDNLVYDISNYGMKHPGGDVIYEMAGKDASLPFRAYHPDYVYEKWLKSRLVGKVAEEDASGELDSASKVQKKEPRMQEVSAINAAEGDAETKADTTSIAAAATTTESLSNAERIQHLDNIYFNLYQRLEKEGIFHAKWYWYAFKIIYSLLIFASGLIVAFGKIHWVIPALKGTEGAVSVLGYQITRAMVDSIWFRGIFAGFLIGLGQHQVAFICHDSAHCSVWSNWSFDYSMCLFLANSIFGVSTLWWKYTHNQHHVVTNEWDRDPDITHVPIFVVTKGQYLHPKGLKMNLAQKVLLYLSPLTFLPIVMFIARFSMYWQGVYMLFILGTVPTMPWQKLHLPTHWLTAERVMTTFYFVWWFLLLRQLPSWQYIVTLIVASHLTTGALHIQLTLSHYDRPNVFSKDKPMTSWFEQQVITGRNIEGNITNEWIFGGLHYQIEHHLFPRAPRHSHRTIKKYVRQICDEYNIEYSTGGFWSALGAVLFTVVAESRYAFRKPFKEGVYSLWSKMDLN</sequence>
<evidence type="ECO:0000256" key="1">
    <source>
        <dbReference type="ARBA" id="ARBA00004141"/>
    </source>
</evidence>
<comment type="pathway">
    <text evidence="2">Lipid metabolism.</text>
</comment>
<protein>
    <recommendedName>
        <fullName evidence="13">Cytochrome b5 heme-binding domain-containing protein</fullName>
    </recommendedName>
</protein>
<evidence type="ECO:0000256" key="6">
    <source>
        <dbReference type="ARBA" id="ARBA00022723"/>
    </source>
</evidence>
<evidence type="ECO:0000256" key="3">
    <source>
        <dbReference type="ARBA" id="ARBA00009295"/>
    </source>
</evidence>
<evidence type="ECO:0000256" key="11">
    <source>
        <dbReference type="ARBA" id="ARBA00023136"/>
    </source>
</evidence>
<dbReference type="AlphaFoldDB" id="A0A7S1KRD7"/>
<dbReference type="CDD" id="cd03506">
    <property type="entry name" value="Delta6-FADS-like"/>
    <property type="match status" value="1"/>
</dbReference>
<evidence type="ECO:0000256" key="9">
    <source>
        <dbReference type="ARBA" id="ARBA00023004"/>
    </source>
</evidence>
<evidence type="ECO:0000256" key="5">
    <source>
        <dbReference type="ARBA" id="ARBA00022692"/>
    </source>
</evidence>
<dbReference type="SUPFAM" id="SSF55856">
    <property type="entry name" value="Cytochrome b5-like heme/steroid binding domain"/>
    <property type="match status" value="1"/>
</dbReference>
<feature type="transmembrane region" description="Helical" evidence="12">
    <location>
        <begin position="525"/>
        <end position="544"/>
    </location>
</feature>
<evidence type="ECO:0000256" key="10">
    <source>
        <dbReference type="ARBA" id="ARBA00023098"/>
    </source>
</evidence>
<name>A0A7S1KRD7_9EUKA</name>
<comment type="subcellular location">
    <subcellularLocation>
        <location evidence="1">Membrane</location>
        <topology evidence="1">Multi-pass membrane protein</topology>
    </subcellularLocation>
</comment>
<evidence type="ECO:0000313" key="14">
    <source>
        <dbReference type="EMBL" id="CAD9083098.1"/>
    </source>
</evidence>
<evidence type="ECO:0000259" key="13">
    <source>
        <dbReference type="PROSITE" id="PS50255"/>
    </source>
</evidence>
<feature type="transmembrane region" description="Helical" evidence="12">
    <location>
        <begin position="346"/>
        <end position="369"/>
    </location>
</feature>
<organism evidence="14">
    <name type="scientific">Percolomonas cosmopolitus</name>
    <dbReference type="NCBI Taxonomy" id="63605"/>
    <lineage>
        <taxon>Eukaryota</taxon>
        <taxon>Discoba</taxon>
        <taxon>Heterolobosea</taxon>
        <taxon>Tetramitia</taxon>
        <taxon>Eutetramitia</taxon>
        <taxon>Percolomonadidae</taxon>
        <taxon>Percolomonas</taxon>
    </lineage>
</organism>
<comment type="similarity">
    <text evidence="3">Belongs to the fatty acid desaturase type 1 family.</text>
</comment>
<dbReference type="Pfam" id="PF00173">
    <property type="entry name" value="Cyt-b5"/>
    <property type="match status" value="1"/>
</dbReference>
<feature type="transmembrane region" description="Helical" evidence="12">
    <location>
        <begin position="389"/>
        <end position="413"/>
    </location>
</feature>
<keyword evidence="8" id="KW-0560">Oxidoreductase</keyword>
<dbReference type="InterPro" id="IPR005804">
    <property type="entry name" value="FA_desaturase_dom"/>
</dbReference>
<keyword evidence="9" id="KW-0408">Iron</keyword>
<keyword evidence="4" id="KW-0349">Heme</keyword>
<accession>A0A7S1KRD7</accession>
<keyword evidence="6" id="KW-0479">Metal-binding</keyword>